<protein>
    <submittedName>
        <fullName evidence="1">Uncharacterized protein</fullName>
    </submittedName>
</protein>
<name>A0A0F8ZVH9_9ZZZZ</name>
<proteinExistence type="predicted"/>
<comment type="caution">
    <text evidence="1">The sequence shown here is derived from an EMBL/GenBank/DDBJ whole genome shotgun (WGS) entry which is preliminary data.</text>
</comment>
<reference evidence="1" key="1">
    <citation type="journal article" date="2015" name="Nature">
        <title>Complex archaea that bridge the gap between prokaryotes and eukaryotes.</title>
        <authorList>
            <person name="Spang A."/>
            <person name="Saw J.H."/>
            <person name="Jorgensen S.L."/>
            <person name="Zaremba-Niedzwiedzka K."/>
            <person name="Martijn J."/>
            <person name="Lind A.E."/>
            <person name="van Eijk R."/>
            <person name="Schleper C."/>
            <person name="Guy L."/>
            <person name="Ettema T.J."/>
        </authorList>
    </citation>
    <scope>NUCLEOTIDE SEQUENCE</scope>
</reference>
<sequence>MTNEEVIAEAMAFGMSEEAAKSFATARPKDIPLELLERGDIRISLMSWKRKKESGQE</sequence>
<dbReference type="EMBL" id="LAZR01061234">
    <property type="protein sequence ID" value="KKK63996.1"/>
    <property type="molecule type" value="Genomic_DNA"/>
</dbReference>
<accession>A0A0F8ZVH9</accession>
<organism evidence="1">
    <name type="scientific">marine sediment metagenome</name>
    <dbReference type="NCBI Taxonomy" id="412755"/>
    <lineage>
        <taxon>unclassified sequences</taxon>
        <taxon>metagenomes</taxon>
        <taxon>ecological metagenomes</taxon>
    </lineage>
</organism>
<dbReference type="AlphaFoldDB" id="A0A0F8ZVH9"/>
<gene>
    <name evidence="1" type="ORF">LCGC14_2988670</name>
</gene>
<evidence type="ECO:0000313" key="1">
    <source>
        <dbReference type="EMBL" id="KKK63996.1"/>
    </source>
</evidence>